<gene>
    <name evidence="2" type="ORF">K7432_015960</name>
</gene>
<comment type="caution">
    <text evidence="2">The sequence shown here is derived from an EMBL/GenBank/DDBJ whole genome shotgun (WGS) entry which is preliminary data.</text>
</comment>
<dbReference type="PANTHER" id="PTHR43157:SF73">
    <property type="entry name" value="WW DOMAIN-CONTAINING OXIDOREDUCTASE-LIKE PROTEIN"/>
    <property type="match status" value="1"/>
</dbReference>
<keyword evidence="1" id="KW-0560">Oxidoreductase</keyword>
<reference evidence="2 3" key="1">
    <citation type="submission" date="2023-04" db="EMBL/GenBank/DDBJ databases">
        <title>Genome of Basidiobolus ranarum AG-B5.</title>
        <authorList>
            <person name="Stajich J.E."/>
            <person name="Carter-House D."/>
            <person name="Gryganskyi A."/>
        </authorList>
    </citation>
    <scope>NUCLEOTIDE SEQUENCE [LARGE SCALE GENOMIC DNA]</scope>
    <source>
        <strain evidence="2 3">AG-B5</strain>
    </source>
</reference>
<dbReference type="SUPFAM" id="SSF51735">
    <property type="entry name" value="NAD(P)-binding Rossmann-fold domains"/>
    <property type="match status" value="1"/>
</dbReference>
<evidence type="ECO:0000256" key="1">
    <source>
        <dbReference type="ARBA" id="ARBA00023002"/>
    </source>
</evidence>
<dbReference type="Gene3D" id="3.40.50.720">
    <property type="entry name" value="NAD(P)-binding Rossmann-like Domain"/>
    <property type="match status" value="1"/>
</dbReference>
<name>A0ABR2WFJ4_9FUNG</name>
<evidence type="ECO:0000313" key="2">
    <source>
        <dbReference type="EMBL" id="KAK9760241.1"/>
    </source>
</evidence>
<dbReference type="Proteomes" id="UP001479436">
    <property type="component" value="Unassembled WGS sequence"/>
</dbReference>
<dbReference type="PANTHER" id="PTHR43157">
    <property type="entry name" value="PHOSPHATIDYLINOSITOL-GLYCAN BIOSYNTHESIS CLASS F PROTEIN-RELATED"/>
    <property type="match status" value="1"/>
</dbReference>
<evidence type="ECO:0000313" key="3">
    <source>
        <dbReference type="Proteomes" id="UP001479436"/>
    </source>
</evidence>
<keyword evidence="3" id="KW-1185">Reference proteome</keyword>
<accession>A0ABR2WFJ4</accession>
<dbReference type="InterPro" id="IPR036291">
    <property type="entry name" value="NAD(P)-bd_dom_sf"/>
</dbReference>
<organism evidence="2 3">
    <name type="scientific">Basidiobolus ranarum</name>
    <dbReference type="NCBI Taxonomy" id="34480"/>
    <lineage>
        <taxon>Eukaryota</taxon>
        <taxon>Fungi</taxon>
        <taxon>Fungi incertae sedis</taxon>
        <taxon>Zoopagomycota</taxon>
        <taxon>Entomophthoromycotina</taxon>
        <taxon>Basidiobolomycetes</taxon>
        <taxon>Basidiobolales</taxon>
        <taxon>Basidiobolaceae</taxon>
        <taxon>Basidiobolus</taxon>
    </lineage>
</organism>
<proteinExistence type="predicted"/>
<sequence length="70" mass="7467">MVIPTCTLTKDGLEMQFGTNNLGHFALTALLNPTLLASPAPQVVVVSSNAASFVGNMDFENLDCFQEYSA</sequence>
<dbReference type="EMBL" id="JASJQH010002377">
    <property type="protein sequence ID" value="KAK9760241.1"/>
    <property type="molecule type" value="Genomic_DNA"/>
</dbReference>
<protein>
    <submittedName>
        <fullName evidence="2">Uncharacterized protein</fullName>
    </submittedName>
</protein>